<keyword evidence="5" id="KW-1185">Reference proteome</keyword>
<dbReference type="Proteomes" id="UP001242995">
    <property type="component" value="Unassembled WGS sequence"/>
</dbReference>
<gene>
    <name evidence="3" type="ORF">J2S90_000540</name>
    <name evidence="4" type="ORF">J2S93_001163</name>
</gene>
<dbReference type="AlphaFoldDB" id="A0AAW8DBG0"/>
<dbReference type="EMBL" id="JAUSTF010000002">
    <property type="protein sequence ID" value="MDQ0179747.1"/>
    <property type="molecule type" value="Genomic_DNA"/>
</dbReference>
<evidence type="ECO:0000256" key="2">
    <source>
        <dbReference type="SAM" id="SignalP"/>
    </source>
</evidence>
<evidence type="ECO:0000256" key="1">
    <source>
        <dbReference type="SAM" id="MobiDB-lite"/>
    </source>
</evidence>
<evidence type="ECO:0000313" key="6">
    <source>
        <dbReference type="Proteomes" id="UP001242995"/>
    </source>
</evidence>
<keyword evidence="2" id="KW-0732">Signal</keyword>
<dbReference type="RefSeq" id="WP_306959064.1">
    <property type="nucleotide sequence ID" value="NZ_JAUSRG010000001.1"/>
</dbReference>
<evidence type="ECO:0000313" key="4">
    <source>
        <dbReference type="EMBL" id="MDQ0179747.1"/>
    </source>
</evidence>
<feature type="signal peptide" evidence="2">
    <location>
        <begin position="1"/>
        <end position="23"/>
    </location>
</feature>
<proteinExistence type="predicted"/>
<accession>A0AAW8DBG0</accession>
<dbReference type="EMBL" id="JAUSRG010000001">
    <property type="protein sequence ID" value="MDP9903600.1"/>
    <property type="molecule type" value="Genomic_DNA"/>
</dbReference>
<evidence type="ECO:0000313" key="3">
    <source>
        <dbReference type="EMBL" id="MDP9903600.1"/>
    </source>
</evidence>
<dbReference type="InterPro" id="IPR017853">
    <property type="entry name" value="GH"/>
</dbReference>
<feature type="chain" id="PRO_5043331111" evidence="2">
    <location>
        <begin position="24"/>
        <end position="298"/>
    </location>
</feature>
<evidence type="ECO:0000313" key="5">
    <source>
        <dbReference type="Proteomes" id="UP001230951"/>
    </source>
</evidence>
<dbReference type="Gene3D" id="3.20.20.80">
    <property type="entry name" value="Glycosidases"/>
    <property type="match status" value="1"/>
</dbReference>
<reference evidence="3 5" key="1">
    <citation type="submission" date="2023-07" db="EMBL/GenBank/DDBJ databases">
        <title>Sorghum-associated microbial communities from plants grown in Nebraska, USA.</title>
        <authorList>
            <person name="Schachtman D."/>
        </authorList>
    </citation>
    <scope>NUCLEOTIDE SEQUENCE</scope>
    <source>
        <strain evidence="3">DS1006</strain>
        <strain evidence="4 5">DS1016</strain>
    </source>
</reference>
<organism evidence="3 6">
    <name type="scientific">Arthrobacter bambusae</name>
    <dbReference type="NCBI Taxonomy" id="1338426"/>
    <lineage>
        <taxon>Bacteria</taxon>
        <taxon>Bacillati</taxon>
        <taxon>Actinomycetota</taxon>
        <taxon>Actinomycetes</taxon>
        <taxon>Micrococcales</taxon>
        <taxon>Micrococcaceae</taxon>
        <taxon>Arthrobacter</taxon>
    </lineage>
</organism>
<sequence>MIPKKLALMFAAVLLLGVTGATGARPSANTAPDAGAAPIANAAPAAEVAPLATPAPAPPAAPTPAPPAVPQPAAAPAPAVVVPQAAAVPQADAVPQTDQGGSVKVLDTTAAITDPNWFRQAYAEGFRLYVMHSTVWGTCTPWQQTQAQLKMALDAGLKIAVYTRDASCWSNGIKAAGPYMSQLQFFALDIEPGGSLVTRAMVDGVRSLGVRPVIYSGSGMWPGLMGNSTAFADVPLWDTDTSNLNYASWVPNYLAPNPVQYGGWNTAGTMRVGIQQKFEHTLNGINVDLNSFNASFLK</sequence>
<dbReference type="SUPFAM" id="SSF51445">
    <property type="entry name" value="(Trans)glycosidases"/>
    <property type="match status" value="1"/>
</dbReference>
<comment type="caution">
    <text evidence="3">The sequence shown here is derived from an EMBL/GenBank/DDBJ whole genome shotgun (WGS) entry which is preliminary data.</text>
</comment>
<dbReference type="Proteomes" id="UP001230951">
    <property type="component" value="Unassembled WGS sequence"/>
</dbReference>
<feature type="region of interest" description="Disordered" evidence="1">
    <location>
        <begin position="53"/>
        <end position="74"/>
    </location>
</feature>
<name>A0AAW8DBG0_9MICC</name>
<protein>
    <submittedName>
        <fullName evidence="3">Uncharacterized protein</fullName>
    </submittedName>
</protein>